<feature type="transmembrane region" description="Helical" evidence="6">
    <location>
        <begin position="47"/>
        <end position="69"/>
    </location>
</feature>
<sequence>MNTVLVLATIAVILVVIFDYTNGFHDASNIIATTIASRALTPVQAVIVVATFEFLGPLLGGTAVANTIGKFIDVGTLPQKTAMIIVLCGIIGAIVWNLGTWWFGIPSSSSHALVGGLVGATLLAAGSGYVKWGFAEMAHGKIDGVAKILIGLVISPLVGFGVGWLLQKFMMRLFARAKPSINKWFRRSQWVTSAFLAFSHGANDAQKSMGIITLVLVLSGQMTEFKVPFWVILTCASAITLGILSGGWRIVRTVGFGIFKVRPLHALDTQLTAAAVIYGASVLGAPVSTTHVVSSSIMGIGTADRAKSVRWGKAQEILSTWLITIPGAGLVGVICYLISMIFTR</sequence>
<evidence type="ECO:0000256" key="2">
    <source>
        <dbReference type="ARBA" id="ARBA00022448"/>
    </source>
</evidence>
<comment type="subcellular location">
    <subcellularLocation>
        <location evidence="1">Membrane</location>
        <topology evidence="1">Multi-pass membrane protein</topology>
    </subcellularLocation>
</comment>
<keyword evidence="2" id="KW-0813">Transport</keyword>
<gene>
    <name evidence="7" type="ORF">IPP00_15325</name>
</gene>
<keyword evidence="5 6" id="KW-0472">Membrane</keyword>
<proteinExistence type="predicted"/>
<keyword evidence="3 6" id="KW-0812">Transmembrane</keyword>
<name>A0A9D7XYQ7_9MICO</name>
<feature type="transmembrane region" description="Helical" evidence="6">
    <location>
        <begin position="144"/>
        <end position="166"/>
    </location>
</feature>
<evidence type="ECO:0000256" key="6">
    <source>
        <dbReference type="SAM" id="Phobius"/>
    </source>
</evidence>
<feature type="transmembrane region" description="Helical" evidence="6">
    <location>
        <begin position="227"/>
        <end position="251"/>
    </location>
</feature>
<feature type="transmembrane region" description="Helical" evidence="6">
    <location>
        <begin position="81"/>
        <end position="105"/>
    </location>
</feature>
<dbReference type="GO" id="GO:0016020">
    <property type="term" value="C:membrane"/>
    <property type="evidence" value="ECO:0007669"/>
    <property type="project" value="UniProtKB-SubCell"/>
</dbReference>
<evidence type="ECO:0000256" key="3">
    <source>
        <dbReference type="ARBA" id="ARBA00022692"/>
    </source>
</evidence>
<evidence type="ECO:0000313" key="8">
    <source>
        <dbReference type="Proteomes" id="UP000886632"/>
    </source>
</evidence>
<organism evidence="7 8">
    <name type="scientific">Candidatus Phosphoribacter hodrii</name>
    <dbReference type="NCBI Taxonomy" id="2953743"/>
    <lineage>
        <taxon>Bacteria</taxon>
        <taxon>Bacillati</taxon>
        <taxon>Actinomycetota</taxon>
        <taxon>Actinomycetes</taxon>
        <taxon>Micrococcales</taxon>
        <taxon>Dermatophilaceae</taxon>
        <taxon>Candidatus Phosphoribacter</taxon>
    </lineage>
</organism>
<dbReference type="GO" id="GO:0005315">
    <property type="term" value="F:phosphate transmembrane transporter activity"/>
    <property type="evidence" value="ECO:0007669"/>
    <property type="project" value="InterPro"/>
</dbReference>
<feature type="transmembrane region" description="Helical" evidence="6">
    <location>
        <begin position="111"/>
        <end position="132"/>
    </location>
</feature>
<dbReference type="AlphaFoldDB" id="A0A9D7XYQ7"/>
<reference evidence="7" key="1">
    <citation type="submission" date="2020-10" db="EMBL/GenBank/DDBJ databases">
        <title>Connecting structure to function with the recovery of over 1000 high-quality activated sludge metagenome-assembled genomes encoding full-length rRNA genes using long-read sequencing.</title>
        <authorList>
            <person name="Singleton C.M."/>
            <person name="Petriglieri F."/>
            <person name="Kristensen J.M."/>
            <person name="Kirkegaard R.H."/>
            <person name="Michaelsen T.Y."/>
            <person name="Andersen M.H."/>
            <person name="Karst S.M."/>
            <person name="Dueholm M.S."/>
            <person name="Nielsen P.H."/>
            <person name="Albertsen M."/>
        </authorList>
    </citation>
    <scope>NUCLEOTIDE SEQUENCE</scope>
    <source>
        <strain evidence="7">Ribe_18-Q3-R11-54_MAXAC.001</strain>
    </source>
</reference>
<dbReference type="PANTHER" id="PTHR11101">
    <property type="entry name" value="PHOSPHATE TRANSPORTER"/>
    <property type="match status" value="1"/>
</dbReference>
<evidence type="ECO:0000256" key="5">
    <source>
        <dbReference type="ARBA" id="ARBA00023136"/>
    </source>
</evidence>
<dbReference type="Pfam" id="PF01384">
    <property type="entry name" value="PHO4"/>
    <property type="match status" value="1"/>
</dbReference>
<keyword evidence="4 6" id="KW-1133">Transmembrane helix</keyword>
<dbReference type="PANTHER" id="PTHR11101:SF80">
    <property type="entry name" value="PHOSPHATE TRANSPORTER"/>
    <property type="match status" value="1"/>
</dbReference>
<evidence type="ECO:0000256" key="1">
    <source>
        <dbReference type="ARBA" id="ARBA00004141"/>
    </source>
</evidence>
<comment type="caution">
    <text evidence="7">The sequence shown here is derived from an EMBL/GenBank/DDBJ whole genome shotgun (WGS) entry which is preliminary data.</text>
</comment>
<dbReference type="GO" id="GO:0035435">
    <property type="term" value="P:phosphate ion transmembrane transport"/>
    <property type="evidence" value="ECO:0007669"/>
    <property type="project" value="TreeGrafter"/>
</dbReference>
<protein>
    <submittedName>
        <fullName evidence="7">Inorganic phosphate transporter</fullName>
    </submittedName>
</protein>
<evidence type="ECO:0000256" key="4">
    <source>
        <dbReference type="ARBA" id="ARBA00022989"/>
    </source>
</evidence>
<dbReference type="EMBL" id="JADKGK010000024">
    <property type="protein sequence ID" value="MBL0005280.1"/>
    <property type="molecule type" value="Genomic_DNA"/>
</dbReference>
<feature type="transmembrane region" description="Helical" evidence="6">
    <location>
        <begin position="318"/>
        <end position="342"/>
    </location>
</feature>
<accession>A0A9D7XYQ7</accession>
<dbReference type="Proteomes" id="UP000886632">
    <property type="component" value="Unassembled WGS sequence"/>
</dbReference>
<dbReference type="InterPro" id="IPR001204">
    <property type="entry name" value="Phos_transporter"/>
</dbReference>
<feature type="transmembrane region" description="Helical" evidence="6">
    <location>
        <begin position="271"/>
        <end position="298"/>
    </location>
</feature>
<evidence type="ECO:0000313" key="7">
    <source>
        <dbReference type="EMBL" id="MBL0005280.1"/>
    </source>
</evidence>